<reference evidence="4 5" key="1">
    <citation type="journal article" date="2011" name="J. Gen. Appl. Microbiol.">
        <title>Draft genome sequencing of the enigmatic basidiomycete Mixia osmundae.</title>
        <authorList>
            <person name="Nishida H."/>
            <person name="Nagatsuka Y."/>
            <person name="Sugiyama J."/>
        </authorList>
    </citation>
    <scope>NUCLEOTIDE SEQUENCE [LARGE SCALE GENOMIC DNA]</scope>
    <source>
        <strain evidence="5">CBS 9802 / IAM 14324 / JCM 22182 / KY 12970</strain>
    </source>
</reference>
<feature type="domain" description="DUF6534" evidence="3">
    <location>
        <begin position="175"/>
        <end position="259"/>
    </location>
</feature>
<sequence length="1099" mass="122186">MINQATAAHQALENALKFLSSVWTCATINIFILGCNAHQLSRYVANFRYDDWRPRALVIGVSLLTVTDTLLICHLLDHWLITGSGNPDALDVYTWAWPVHNVVLTMTAAIVQLFYAFRIFVLGRRSWTLPAIISVGAVAIVLFSMKRVLRLFRVQRFSHDHVPLYIIGLYMLFPAVVDFLTFLGMIYYMRKLMSEFGTAGFSLFVRVVRLSMETNLVTSLAAFLLSALLICAPSYVSGPISWILGNIYASTIFYNLNARLATSGTLQEEEDDIELDESQSDPNSEAHLLGRKHTRLDSSSTMLHSIEQPPINCALDRQEARMRWINLSLLCFVLTARAHKETIEEAALHARRLVDVRSDGIGTLMSQFGDDASERMHGKITGLQEYFAPDSAHPGDLVMLLMPISPNVHNILHEPSGKNSASVSLFDNVGERKANGSLWANNRNRAVLYGHFRLLNETSPAAAQAAEDYGRVHPDSKFYFPPHNIHYSIWTRFVVEDVYWFGGFGDTHHIGFIPIELYRSAAEARPRNSGYVDGASLSSFWAGTVVQLVLTGAVLQQTARYYHSFPEDVVSLKLMVCSQFLPPASLSGQANQVGFVVTSLVADDLATLYRLQSWLVSETSVEGLDYFGFTYAIHPALVVAVETPIQLTYVYRVYVLSQRSAWLPIIISACAVVSIIISVHTSIRLCSILYFSKDDLSPVEKWLCLSVPALIDLLTLTGMLFYLRKILSHLGFATYQTLFGRLSQLAVRSNLVTCIFATITAMLLVTEPTRVCSPWLLFIGSVYALTLLQNLNSRLSLEIDNDSVSSAEFPRVSPASFCFLSGVNAHMLAQFCARSHQDSFALKSLVAFVTLIVAADDVALLSLADRWLIRANGVLPELDRFGFEYSLHPALVGAISTPVQLAYGHRLWILSQRAWALPMLVVLAAGVSGAAALQASIRLLHMQRFSAGPDTMAERTLCLFLQAGTDLLTFFGMVFYLHRITQLHSTKVGSGLFLRLLRFSLESNLLTCICAIVTVVLLMAAPINVSYPWILFIGQIYCATLLHNLNSRIVVTDESESLIRIKTKSWDQGARNDVRLRAVSHDRSVGNAMTTSESSLVLM</sequence>
<keyword evidence="1" id="KW-1133">Transmembrane helix</keyword>
<organism evidence="4 5">
    <name type="scientific">Mixia osmundae (strain CBS 9802 / IAM 14324 / JCM 22182 / KY 12970)</name>
    <dbReference type="NCBI Taxonomy" id="764103"/>
    <lineage>
        <taxon>Eukaryota</taxon>
        <taxon>Fungi</taxon>
        <taxon>Dikarya</taxon>
        <taxon>Basidiomycota</taxon>
        <taxon>Pucciniomycotina</taxon>
        <taxon>Mixiomycetes</taxon>
        <taxon>Mixiales</taxon>
        <taxon>Mixiaceae</taxon>
        <taxon>Mixia</taxon>
    </lineage>
</organism>
<dbReference type="SUPFAM" id="SSF50475">
    <property type="entry name" value="FMN-binding split barrel"/>
    <property type="match status" value="1"/>
</dbReference>
<dbReference type="RefSeq" id="XP_014570521.1">
    <property type="nucleotide sequence ID" value="XM_014715035.1"/>
</dbReference>
<feature type="transmembrane region" description="Helical" evidence="1">
    <location>
        <begin position="56"/>
        <end position="81"/>
    </location>
</feature>
<feature type="domain" description="DUF6534" evidence="3">
    <location>
        <begin position="963"/>
        <end position="1048"/>
    </location>
</feature>
<feature type="transmembrane region" description="Helical" evidence="1">
    <location>
        <begin position="93"/>
        <end position="115"/>
    </location>
</feature>
<name>G7E3R4_MIXOS</name>
<feature type="domain" description="CREG-like beta-barrel" evidence="2">
    <location>
        <begin position="342"/>
        <end position="518"/>
    </location>
</feature>
<keyword evidence="1" id="KW-0472">Membrane</keyword>
<dbReference type="PANTHER" id="PTHR40465:SF1">
    <property type="entry name" value="DUF6534 DOMAIN-CONTAINING PROTEIN"/>
    <property type="match status" value="1"/>
</dbReference>
<dbReference type="OrthoDB" id="2138282at2759"/>
<dbReference type="InterPro" id="IPR012349">
    <property type="entry name" value="Split_barrel_FMN-bd"/>
</dbReference>
<feature type="transmembrane region" description="Helical" evidence="1">
    <location>
        <begin position="15"/>
        <end position="35"/>
    </location>
</feature>
<dbReference type="InterPro" id="IPR045339">
    <property type="entry name" value="DUF6534"/>
</dbReference>
<comment type="caution">
    <text evidence="4">The sequence shown here is derived from an EMBL/GenBank/DDBJ whole genome shotgun (WGS) entry which is preliminary data.</text>
</comment>
<feature type="transmembrane region" description="Helical" evidence="1">
    <location>
        <begin position="127"/>
        <end position="145"/>
    </location>
</feature>
<accession>G7E3R4</accession>
<dbReference type="PANTHER" id="PTHR40465">
    <property type="entry name" value="CHROMOSOME 1, WHOLE GENOME SHOTGUN SEQUENCE"/>
    <property type="match status" value="1"/>
</dbReference>
<reference evidence="4 5" key="2">
    <citation type="journal article" date="2012" name="Open Biol.">
        <title>Characteristics of nucleosomes and linker DNA regions on the genome of the basidiomycete Mixia osmundae revealed by mono- and dinucleosome mapping.</title>
        <authorList>
            <person name="Nishida H."/>
            <person name="Kondo S."/>
            <person name="Matsumoto T."/>
            <person name="Suzuki Y."/>
            <person name="Yoshikawa H."/>
            <person name="Taylor T.D."/>
            <person name="Sugiyama J."/>
        </authorList>
    </citation>
    <scope>NUCLEOTIDE SEQUENCE [LARGE SCALE GENOMIC DNA]</scope>
    <source>
        <strain evidence="5">CBS 9802 / IAM 14324 / JCM 22182 / KY 12970</strain>
    </source>
</reference>
<dbReference type="AlphaFoldDB" id="G7E3R4"/>
<dbReference type="InterPro" id="IPR055343">
    <property type="entry name" value="CREG_beta-barrel"/>
</dbReference>
<keyword evidence="1" id="KW-0812">Transmembrane</keyword>
<feature type="transmembrane region" description="Helical" evidence="1">
    <location>
        <begin position="915"/>
        <end position="937"/>
    </location>
</feature>
<proteinExistence type="predicted"/>
<dbReference type="eggNOG" id="ENOG502RDU8">
    <property type="taxonomic scope" value="Eukaryota"/>
</dbReference>
<dbReference type="HOGENOM" id="CLU_283429_0_0_1"/>
<gene>
    <name evidence="4" type="primary">Mo04153</name>
    <name evidence="4" type="ORF">E5Q_04153</name>
</gene>
<keyword evidence="5" id="KW-1185">Reference proteome</keyword>
<dbReference type="Pfam" id="PF13883">
    <property type="entry name" value="CREG_beta-barrel"/>
    <property type="match status" value="1"/>
</dbReference>
<dbReference type="Proteomes" id="UP000009131">
    <property type="component" value="Unassembled WGS sequence"/>
</dbReference>
<dbReference type="Pfam" id="PF20152">
    <property type="entry name" value="DUF6534"/>
    <property type="match status" value="2"/>
</dbReference>
<evidence type="ECO:0000256" key="1">
    <source>
        <dbReference type="SAM" id="Phobius"/>
    </source>
</evidence>
<feature type="transmembrane region" description="Helical" evidence="1">
    <location>
        <begin position="216"/>
        <end position="236"/>
    </location>
</feature>
<dbReference type="Gene3D" id="2.30.110.10">
    <property type="entry name" value="Electron Transport, Fmn-binding Protein, Chain A"/>
    <property type="match status" value="1"/>
</dbReference>
<feature type="transmembrane region" description="Helical" evidence="1">
    <location>
        <begin position="957"/>
        <end position="978"/>
    </location>
</feature>
<dbReference type="InParanoid" id="G7E3R4"/>
<feature type="transmembrane region" description="Helical" evidence="1">
    <location>
        <begin position="772"/>
        <end position="792"/>
    </location>
</feature>
<feature type="transmembrane region" description="Helical" evidence="1">
    <location>
        <begin position="165"/>
        <end position="188"/>
    </location>
</feature>
<dbReference type="STRING" id="764103.G7E3R4"/>
<evidence type="ECO:0000313" key="4">
    <source>
        <dbReference type="EMBL" id="GAA97474.1"/>
    </source>
</evidence>
<feature type="transmembrane region" description="Helical" evidence="1">
    <location>
        <begin position="661"/>
        <end position="681"/>
    </location>
</feature>
<dbReference type="EMBL" id="BABT02000122">
    <property type="protein sequence ID" value="GAA97474.1"/>
    <property type="molecule type" value="Genomic_DNA"/>
</dbReference>
<protein>
    <submittedName>
        <fullName evidence="4">Uncharacterized protein</fullName>
    </submittedName>
</protein>
<evidence type="ECO:0000313" key="5">
    <source>
        <dbReference type="Proteomes" id="UP000009131"/>
    </source>
</evidence>
<feature type="transmembrane region" description="Helical" evidence="1">
    <location>
        <begin position="743"/>
        <end position="765"/>
    </location>
</feature>
<feature type="transmembrane region" description="Helical" evidence="1">
    <location>
        <begin position="1027"/>
        <end position="1045"/>
    </location>
</feature>
<evidence type="ECO:0000259" key="2">
    <source>
        <dbReference type="Pfam" id="PF13883"/>
    </source>
</evidence>
<feature type="transmembrane region" description="Helical" evidence="1">
    <location>
        <begin position="702"/>
        <end position="723"/>
    </location>
</feature>
<feature type="transmembrane region" description="Helical" evidence="1">
    <location>
        <begin position="999"/>
        <end position="1021"/>
    </location>
</feature>
<evidence type="ECO:0000259" key="3">
    <source>
        <dbReference type="Pfam" id="PF20152"/>
    </source>
</evidence>